<dbReference type="Proteomes" id="UP000448575">
    <property type="component" value="Unassembled WGS sequence"/>
</dbReference>
<reference evidence="1 2" key="1">
    <citation type="submission" date="2019-12" db="EMBL/GenBank/DDBJ databases">
        <title>Novel species isolated from a subtropical stream in China.</title>
        <authorList>
            <person name="Lu H."/>
        </authorList>
    </citation>
    <scope>NUCLEOTIDE SEQUENCE [LARGE SCALE GENOMIC DNA]</scope>
    <source>
        <strain evidence="1 2">DS3</strain>
    </source>
</reference>
<dbReference type="EMBL" id="WWCJ01000004">
    <property type="protein sequence ID" value="MYN01937.1"/>
    <property type="molecule type" value="Genomic_DNA"/>
</dbReference>
<gene>
    <name evidence="1" type="ORF">GTP41_07460</name>
</gene>
<proteinExistence type="predicted"/>
<protein>
    <recommendedName>
        <fullName evidence="3">HEAT repeat domain-containing protein</fullName>
    </recommendedName>
</protein>
<dbReference type="SUPFAM" id="SSF48371">
    <property type="entry name" value="ARM repeat"/>
    <property type="match status" value="1"/>
</dbReference>
<name>A0A6N9HF91_9BURK</name>
<evidence type="ECO:0000313" key="2">
    <source>
        <dbReference type="Proteomes" id="UP000448575"/>
    </source>
</evidence>
<dbReference type="InterPro" id="IPR016024">
    <property type="entry name" value="ARM-type_fold"/>
</dbReference>
<accession>A0A6N9HF91</accession>
<keyword evidence="2" id="KW-1185">Reference proteome</keyword>
<organism evidence="1 2">
    <name type="scientific">Pseudoduganella guangdongensis</name>
    <dbReference type="NCBI Taxonomy" id="2692179"/>
    <lineage>
        <taxon>Bacteria</taxon>
        <taxon>Pseudomonadati</taxon>
        <taxon>Pseudomonadota</taxon>
        <taxon>Betaproteobacteria</taxon>
        <taxon>Burkholderiales</taxon>
        <taxon>Oxalobacteraceae</taxon>
        <taxon>Telluria group</taxon>
        <taxon>Pseudoduganella</taxon>
    </lineage>
</organism>
<sequence length="432" mass="47998">MARTWTDMLALEQALRDYSGYVRQEAILRCAELRLSNSLVMIATRLNDWVPQVRHAARKAILELLPEASRDEQLTTLHLVCELRNAGRTNHDVWIAEFEKHLLSVVGEQALWEGLASGSRKQARACFELLRKLPDIPLARLLTLCVASRDDIMLALRGAEMACRLDAEDSIAVLKSAMDSHFGAVRRVALQKLLQGHDGLLLAPNYLLDQHATVRNLAIACLRGTGFDLSGFYRGVLLDEEVRPASRRTALLSLAVLDSKEDLPLVKGLAHSEFVSIRTAAYAAWLRLAAGEKDALVLQAFADSAVSVRKFARMVMERHGAYIAFSDIYRLFGKSTDTLDLMFITRAHKWNWLEAIAAVARGLPPDSPLRERLAGELRSWIYDAKWARHRPMGSQAQDLAGAATLAALESLIAADSDQITLLRAQIEAMAKT</sequence>
<dbReference type="AlphaFoldDB" id="A0A6N9HF91"/>
<evidence type="ECO:0000313" key="1">
    <source>
        <dbReference type="EMBL" id="MYN01937.1"/>
    </source>
</evidence>
<comment type="caution">
    <text evidence="1">The sequence shown here is derived from an EMBL/GenBank/DDBJ whole genome shotgun (WGS) entry which is preliminary data.</text>
</comment>
<dbReference type="RefSeq" id="WP_161024928.1">
    <property type="nucleotide sequence ID" value="NZ_WWCJ01000004.1"/>
</dbReference>
<evidence type="ECO:0008006" key="3">
    <source>
        <dbReference type="Google" id="ProtNLM"/>
    </source>
</evidence>